<feature type="compositionally biased region" description="Polar residues" evidence="3">
    <location>
        <begin position="198"/>
        <end position="228"/>
    </location>
</feature>
<protein>
    <recommendedName>
        <fullName evidence="4">RCC1-like domain-containing protein</fullName>
    </recommendedName>
</protein>
<dbReference type="InterPro" id="IPR051210">
    <property type="entry name" value="Ub_ligase/GEF_domain"/>
</dbReference>
<dbReference type="PRINTS" id="PR00633">
    <property type="entry name" value="RCCNDNSATION"/>
</dbReference>
<name>A0A8X8YRK8_SALSN</name>
<feature type="repeat" description="RCC1" evidence="2">
    <location>
        <begin position="476"/>
        <end position="527"/>
    </location>
</feature>
<dbReference type="InterPro" id="IPR000408">
    <property type="entry name" value="Reg_chr_condens"/>
</dbReference>
<accession>A0A8X8YRK8</accession>
<dbReference type="Gene3D" id="2.130.10.30">
    <property type="entry name" value="Regulator of chromosome condensation 1/beta-lactamase-inhibitor protein II"/>
    <property type="match status" value="3"/>
</dbReference>
<reference evidence="5" key="1">
    <citation type="submission" date="2018-01" db="EMBL/GenBank/DDBJ databases">
        <authorList>
            <person name="Mao J.F."/>
        </authorList>
    </citation>
    <scope>NUCLEOTIDE SEQUENCE</scope>
    <source>
        <strain evidence="5">Huo1</strain>
        <tissue evidence="5">Leaf</tissue>
    </source>
</reference>
<dbReference type="Proteomes" id="UP000298416">
    <property type="component" value="Unassembled WGS sequence"/>
</dbReference>
<feature type="repeat" description="RCC1" evidence="2">
    <location>
        <begin position="420"/>
        <end position="475"/>
    </location>
</feature>
<feature type="repeat" description="RCC1" evidence="2">
    <location>
        <begin position="368"/>
        <end position="419"/>
    </location>
</feature>
<organism evidence="5">
    <name type="scientific">Salvia splendens</name>
    <name type="common">Scarlet sage</name>
    <dbReference type="NCBI Taxonomy" id="180675"/>
    <lineage>
        <taxon>Eukaryota</taxon>
        <taxon>Viridiplantae</taxon>
        <taxon>Streptophyta</taxon>
        <taxon>Embryophyta</taxon>
        <taxon>Tracheophyta</taxon>
        <taxon>Spermatophyta</taxon>
        <taxon>Magnoliopsida</taxon>
        <taxon>eudicotyledons</taxon>
        <taxon>Gunneridae</taxon>
        <taxon>Pentapetalae</taxon>
        <taxon>asterids</taxon>
        <taxon>lamiids</taxon>
        <taxon>Lamiales</taxon>
        <taxon>Lamiaceae</taxon>
        <taxon>Nepetoideae</taxon>
        <taxon>Mentheae</taxon>
        <taxon>Salviinae</taxon>
        <taxon>Salvia</taxon>
        <taxon>Salvia subgen. Calosphace</taxon>
        <taxon>core Calosphace</taxon>
    </lineage>
</organism>
<proteinExistence type="predicted"/>
<dbReference type="EMBL" id="PNBA02000001">
    <property type="protein sequence ID" value="KAG6437678.1"/>
    <property type="molecule type" value="Genomic_DNA"/>
</dbReference>
<reference evidence="5" key="2">
    <citation type="submission" date="2020-08" db="EMBL/GenBank/DDBJ databases">
        <title>Plant Genome Project.</title>
        <authorList>
            <person name="Zhang R.-G."/>
        </authorList>
    </citation>
    <scope>NUCLEOTIDE SEQUENCE</scope>
    <source>
        <strain evidence="5">Huo1</strain>
        <tissue evidence="5">Leaf</tissue>
    </source>
</reference>
<feature type="repeat" description="RCC1" evidence="2">
    <location>
        <begin position="113"/>
        <end position="165"/>
    </location>
</feature>
<dbReference type="PROSITE" id="PS50012">
    <property type="entry name" value="RCC1_3"/>
    <property type="match status" value="5"/>
</dbReference>
<dbReference type="InterPro" id="IPR058923">
    <property type="entry name" value="RCC1-like_dom"/>
</dbReference>
<comment type="caution">
    <text evidence="5">The sequence shown here is derived from an EMBL/GenBank/DDBJ whole genome shotgun (WGS) entry which is preliminary data.</text>
</comment>
<evidence type="ECO:0000256" key="1">
    <source>
        <dbReference type="ARBA" id="ARBA00022737"/>
    </source>
</evidence>
<evidence type="ECO:0000256" key="2">
    <source>
        <dbReference type="PROSITE-ProRule" id="PRU00235"/>
    </source>
</evidence>
<evidence type="ECO:0000313" key="5">
    <source>
        <dbReference type="EMBL" id="KAG6437678.1"/>
    </source>
</evidence>
<dbReference type="Pfam" id="PF25390">
    <property type="entry name" value="WD40_RLD"/>
    <property type="match status" value="1"/>
</dbReference>
<evidence type="ECO:0000256" key="3">
    <source>
        <dbReference type="SAM" id="MobiDB-lite"/>
    </source>
</evidence>
<keyword evidence="6" id="KW-1185">Reference proteome</keyword>
<dbReference type="InterPro" id="IPR009091">
    <property type="entry name" value="RCC1/BLIP-II"/>
</dbReference>
<dbReference type="AlphaFoldDB" id="A0A8X8YRK8"/>
<evidence type="ECO:0000259" key="4">
    <source>
        <dbReference type="Pfam" id="PF25390"/>
    </source>
</evidence>
<sequence length="531" mass="56999">MNGDERKEDGSNDESEQQLEVLMCGYFPGVTAQRSPLNSPASVRFPEAEAPGDSWKDICAGGCGFGMAISGSKLKCDSRVTNVRLRKDEMITIEAADIQDFRLFEVEIINASGKLVTWGSSDDQGQSYFASGKHGETPEVYPLPSPNPIMEAAASWAHCVSVTDKGEVYTWGWKECVPSVKITCTWNTLKTSDDQTGERQSSTITDQGIPQSHSLNSTTGSVLGSNDKLSGDEMLKRRKVVPQQDSEALTPADETLSMPPCPVSLDPGVRITSVAAGGRHTLALSDVGQVWGWGYGGEGQLGLGSRIKMVASPHLIPCIDPSLNGGGSSGVNNQNSVDSAAEPKKSIGNYVKGIACGGRHSAVITDTGVLLAFGWGLYGQCGQGNTEDILRPTFVPFLRDSQIKAVAAGLWHTICISSDGRVYVFGGNQFGQLGLGTHQDQCEVVPRLLDASVLESKKAKIASSGARHNAILTEDGKLFCWGWNKYGQLGLGDAVDRNIPEEVTLKEDHKMKNVACGWWHTLLLCETTRTN</sequence>
<keyword evidence="1" id="KW-0677">Repeat</keyword>
<feature type="region of interest" description="Disordered" evidence="3">
    <location>
        <begin position="191"/>
        <end position="261"/>
    </location>
</feature>
<dbReference type="PANTHER" id="PTHR22870:SF375">
    <property type="entry name" value="ULTRAVIOLET-B RECEPTOR UVR8-LIKE ISOFORM X1"/>
    <property type="match status" value="1"/>
</dbReference>
<dbReference type="PROSITE" id="PS00626">
    <property type="entry name" value="RCC1_2"/>
    <property type="match status" value="3"/>
</dbReference>
<dbReference type="PANTHER" id="PTHR22870">
    <property type="entry name" value="REGULATOR OF CHROMOSOME CONDENSATION"/>
    <property type="match status" value="1"/>
</dbReference>
<evidence type="ECO:0000313" key="6">
    <source>
        <dbReference type="Proteomes" id="UP000298416"/>
    </source>
</evidence>
<dbReference type="SUPFAM" id="SSF50985">
    <property type="entry name" value="RCC1/BLIP-II"/>
    <property type="match status" value="1"/>
</dbReference>
<feature type="domain" description="RCC1-like" evidence="4">
    <location>
        <begin position="260"/>
        <end position="522"/>
    </location>
</feature>
<feature type="repeat" description="RCC1" evidence="2">
    <location>
        <begin position="288"/>
        <end position="367"/>
    </location>
</feature>
<gene>
    <name evidence="5" type="ORF">SASPL_102600</name>
</gene>